<evidence type="ECO:0000313" key="3">
    <source>
        <dbReference type="Proteomes" id="UP000790580"/>
    </source>
</evidence>
<sequence length="124" mass="14598">MVYVEIDQIRKRFVVHENETCQKVTKSRIVSKKYRDIQRAKFAYLNEYCDYTLIHHCQSAKVRNVASNGASDAPFNDYIRFHQNVYGPIGKRVNISALPKWIRIFFYFVMSVIIIGTIIILIYS</sequence>
<keyword evidence="1" id="KW-0472">Membrane</keyword>
<keyword evidence="1" id="KW-0812">Transmembrane</keyword>
<evidence type="ECO:0000256" key="1">
    <source>
        <dbReference type="SAM" id="Phobius"/>
    </source>
</evidence>
<dbReference type="RefSeq" id="WP_088073251.1">
    <property type="nucleotide sequence ID" value="NZ_JAHQCR010000086.1"/>
</dbReference>
<accession>A0ABS6JZY4</accession>
<dbReference type="Proteomes" id="UP000790580">
    <property type="component" value="Unassembled WGS sequence"/>
</dbReference>
<reference evidence="2 3" key="1">
    <citation type="submission" date="2021-06" db="EMBL/GenBank/DDBJ databases">
        <title>Bacillus sp. RD4P76, an endophyte from a halophyte.</title>
        <authorList>
            <person name="Sun J.-Q."/>
        </authorList>
    </citation>
    <scope>NUCLEOTIDE SEQUENCE [LARGE SCALE GENOMIC DNA]</scope>
    <source>
        <strain evidence="2 3">JCM 17098</strain>
    </source>
</reference>
<organism evidence="2 3">
    <name type="scientific">Evansella alkalicola</name>
    <dbReference type="NCBI Taxonomy" id="745819"/>
    <lineage>
        <taxon>Bacteria</taxon>
        <taxon>Bacillati</taxon>
        <taxon>Bacillota</taxon>
        <taxon>Bacilli</taxon>
        <taxon>Bacillales</taxon>
        <taxon>Bacillaceae</taxon>
        <taxon>Evansella</taxon>
    </lineage>
</organism>
<comment type="caution">
    <text evidence="2">The sequence shown here is derived from an EMBL/GenBank/DDBJ whole genome shotgun (WGS) entry which is preliminary data.</text>
</comment>
<dbReference type="EMBL" id="JAHQCR010000086">
    <property type="protein sequence ID" value="MBU9723772.1"/>
    <property type="molecule type" value="Genomic_DNA"/>
</dbReference>
<name>A0ABS6JZY4_9BACI</name>
<keyword evidence="3" id="KW-1185">Reference proteome</keyword>
<gene>
    <name evidence="2" type="ORF">KS407_20330</name>
</gene>
<evidence type="ECO:0000313" key="2">
    <source>
        <dbReference type="EMBL" id="MBU9723772.1"/>
    </source>
</evidence>
<proteinExistence type="predicted"/>
<keyword evidence="1" id="KW-1133">Transmembrane helix</keyword>
<feature type="transmembrane region" description="Helical" evidence="1">
    <location>
        <begin position="101"/>
        <end position="123"/>
    </location>
</feature>
<protein>
    <submittedName>
        <fullName evidence="2">Uncharacterized protein</fullName>
    </submittedName>
</protein>